<evidence type="ECO:0000256" key="5">
    <source>
        <dbReference type="ARBA" id="ARBA00022598"/>
    </source>
</evidence>
<comment type="caution">
    <text evidence="18">The sequence shown here is derived from an EMBL/GenBank/DDBJ whole genome shotgun (WGS) entry which is preliminary data.</text>
</comment>
<keyword evidence="5 18" id="KW-0436">Ligase</keyword>
<evidence type="ECO:0000256" key="13">
    <source>
        <dbReference type="ARBA" id="ARBA00031194"/>
    </source>
</evidence>
<evidence type="ECO:0000256" key="15">
    <source>
        <dbReference type="ARBA" id="ARBA00060211"/>
    </source>
</evidence>
<evidence type="ECO:0000256" key="1">
    <source>
        <dbReference type="ARBA" id="ARBA00004305"/>
    </source>
</evidence>
<dbReference type="InterPro" id="IPR002319">
    <property type="entry name" value="Phenylalanyl-tRNA_Synthase"/>
</dbReference>
<evidence type="ECO:0000256" key="2">
    <source>
        <dbReference type="ARBA" id="ARBA00008226"/>
    </source>
</evidence>
<comment type="subcellular location">
    <subcellularLocation>
        <location evidence="1">Mitochondrion matrix</location>
    </subcellularLocation>
</comment>
<dbReference type="AlphaFoldDB" id="A0A3M7S6X1"/>
<keyword evidence="7" id="KW-0067">ATP-binding</keyword>
<evidence type="ECO:0000256" key="12">
    <source>
        <dbReference type="ARBA" id="ARBA00023146"/>
    </source>
</evidence>
<dbReference type="GO" id="GO:0006432">
    <property type="term" value="P:phenylalanyl-tRNA aminoacylation"/>
    <property type="evidence" value="ECO:0007669"/>
    <property type="project" value="InterPro"/>
</dbReference>
<dbReference type="InterPro" id="IPR036690">
    <property type="entry name" value="Fdx_antiC-bd_sf"/>
</dbReference>
<evidence type="ECO:0000259" key="17">
    <source>
        <dbReference type="PROSITE" id="PS51447"/>
    </source>
</evidence>
<comment type="subunit">
    <text evidence="3">Monomer.</text>
</comment>
<dbReference type="SUPFAM" id="SSF54991">
    <property type="entry name" value="Anticodon-binding domain of PheRS"/>
    <property type="match status" value="1"/>
</dbReference>
<dbReference type="Gene3D" id="3.30.70.380">
    <property type="entry name" value="Ferrodoxin-fold anticodon-binding domain"/>
    <property type="match status" value="1"/>
</dbReference>
<gene>
    <name evidence="18" type="ORF">BpHYR1_017729</name>
</gene>
<proteinExistence type="inferred from homology"/>
<dbReference type="CDD" id="cd00496">
    <property type="entry name" value="PheRS_alpha_core"/>
    <property type="match status" value="1"/>
</dbReference>
<dbReference type="FunFam" id="3.30.70.380:FF:000002">
    <property type="entry name" value="phenylalanine--tRNA ligase, mitochondrial"/>
    <property type="match status" value="1"/>
</dbReference>
<evidence type="ECO:0000256" key="7">
    <source>
        <dbReference type="ARBA" id="ARBA00022840"/>
    </source>
</evidence>
<evidence type="ECO:0000256" key="8">
    <source>
        <dbReference type="ARBA" id="ARBA00022917"/>
    </source>
</evidence>
<evidence type="ECO:0000256" key="4">
    <source>
        <dbReference type="ARBA" id="ARBA00012814"/>
    </source>
</evidence>
<keyword evidence="8" id="KW-0648">Protein biosynthesis</keyword>
<dbReference type="SUPFAM" id="SSF55681">
    <property type="entry name" value="Class II aaRS and biotin synthetases"/>
    <property type="match status" value="1"/>
</dbReference>
<keyword evidence="10" id="KW-0007">Acetylation</keyword>
<dbReference type="EC" id="6.1.1.20" evidence="4"/>
<dbReference type="Pfam" id="PF01409">
    <property type="entry name" value="tRNA-synt_2d"/>
    <property type="match status" value="2"/>
</dbReference>
<feature type="domain" description="FDX-ACB" evidence="17">
    <location>
        <begin position="346"/>
        <end position="442"/>
    </location>
</feature>
<dbReference type="STRING" id="10195.A0A3M7S6X1"/>
<evidence type="ECO:0000256" key="11">
    <source>
        <dbReference type="ARBA" id="ARBA00023128"/>
    </source>
</evidence>
<dbReference type="InterPro" id="IPR005121">
    <property type="entry name" value="Fdx_antiC-bd"/>
</dbReference>
<organism evidence="18 19">
    <name type="scientific">Brachionus plicatilis</name>
    <name type="common">Marine rotifer</name>
    <name type="synonym">Brachionus muelleri</name>
    <dbReference type="NCBI Taxonomy" id="10195"/>
    <lineage>
        <taxon>Eukaryota</taxon>
        <taxon>Metazoa</taxon>
        <taxon>Spiralia</taxon>
        <taxon>Gnathifera</taxon>
        <taxon>Rotifera</taxon>
        <taxon>Eurotatoria</taxon>
        <taxon>Monogononta</taxon>
        <taxon>Pseudotrocha</taxon>
        <taxon>Ploima</taxon>
        <taxon>Brachionidae</taxon>
        <taxon>Brachionus</taxon>
    </lineage>
</organism>
<evidence type="ECO:0000256" key="14">
    <source>
        <dbReference type="ARBA" id="ARBA00049255"/>
    </source>
</evidence>
<evidence type="ECO:0000313" key="19">
    <source>
        <dbReference type="Proteomes" id="UP000276133"/>
    </source>
</evidence>
<dbReference type="GO" id="GO:0004826">
    <property type="term" value="F:phenylalanine-tRNA ligase activity"/>
    <property type="evidence" value="ECO:0007669"/>
    <property type="project" value="UniProtKB-EC"/>
</dbReference>
<dbReference type="NCBIfam" id="TIGR00469">
    <property type="entry name" value="pheS_mito"/>
    <property type="match status" value="1"/>
</dbReference>
<keyword evidence="6" id="KW-0547">Nucleotide-binding</keyword>
<keyword evidence="11" id="KW-0496">Mitochondrion</keyword>
<keyword evidence="9" id="KW-0809">Transit peptide</keyword>
<evidence type="ECO:0000256" key="6">
    <source>
        <dbReference type="ARBA" id="ARBA00022741"/>
    </source>
</evidence>
<dbReference type="EMBL" id="REGN01001950">
    <property type="protein sequence ID" value="RNA31358.1"/>
    <property type="molecule type" value="Genomic_DNA"/>
</dbReference>
<dbReference type="Proteomes" id="UP000276133">
    <property type="component" value="Unassembled WGS sequence"/>
</dbReference>
<dbReference type="FunFam" id="3.30.930.10:FF:000041">
    <property type="entry name" value="Phenylalanyl-tRNA synthetase 2, mitochondrial"/>
    <property type="match status" value="1"/>
</dbReference>
<name>A0A3M7S6X1_BRAPC</name>
<evidence type="ECO:0000313" key="18">
    <source>
        <dbReference type="EMBL" id="RNA31358.1"/>
    </source>
</evidence>
<sequence>MILTRNYKILNLNNRVILHGSARFLTKKYDPTVKLFGREYPTDEWTNVNKSIQDKLERKLIHQKYHPLNHLANKIKHFFYKTYINRNGNPLFTIFDNFSPVVSVEQNFDSLLTPKDHVSRSKKDCFYVNRNYLLRAHTTAHDNELIRSGLNCFLTFGDVYRRDEIDSKHYPVFHQCDGVRLFDKNELFKDKALEMDIFDKDEAGIKRTFEKQEYYTLDASKIVEYDLKNTLTKLVQFIFGNNCKLNMKWVSATFPFTHPSWELEIEYKGNWYEVLGCGILEQKILTNAGAENHIAWAFGLGLERWAMILYDIPDIRVFWSTDEGFLSQFKYDDPTHSKITKYKQVSVYPPCPCDISFWLPDKTDSYEYNSNDFYDLVREVGGDLVEQVTLIDNFENKKTKKISHCYRIIYRSMERTLSQSEVNELHKKIEAKAKEQIGVQIR</sequence>
<keyword evidence="12" id="KW-0030">Aminoacyl-tRNA synthetase</keyword>
<dbReference type="Gene3D" id="3.30.930.10">
    <property type="entry name" value="Bira Bifunctional Protein, Domain 2"/>
    <property type="match status" value="1"/>
</dbReference>
<comment type="catalytic activity">
    <reaction evidence="14">
        <text>tRNA(Phe) + L-phenylalanine + ATP = L-phenylalanyl-tRNA(Phe) + AMP + diphosphate + H(+)</text>
        <dbReference type="Rhea" id="RHEA:19413"/>
        <dbReference type="Rhea" id="RHEA-COMP:9668"/>
        <dbReference type="Rhea" id="RHEA-COMP:9699"/>
        <dbReference type="ChEBI" id="CHEBI:15378"/>
        <dbReference type="ChEBI" id="CHEBI:30616"/>
        <dbReference type="ChEBI" id="CHEBI:33019"/>
        <dbReference type="ChEBI" id="CHEBI:58095"/>
        <dbReference type="ChEBI" id="CHEBI:78442"/>
        <dbReference type="ChEBI" id="CHEBI:78531"/>
        <dbReference type="ChEBI" id="CHEBI:456215"/>
        <dbReference type="EC" id="6.1.1.20"/>
    </reaction>
</comment>
<keyword evidence="19" id="KW-1185">Reference proteome</keyword>
<comment type="function">
    <text evidence="15">Is responsible for the charging of tRNA(Phe) with phenylalanine in mitochondrial translation. To a lesser extent, also catalyzes direct attachment of m-Tyr (an oxidized version of Phe) to tRNA(Phe), thereby opening the way for delivery of the misacylated tRNA to the ribosome and incorporation of ROS-damaged amino acid into proteins.</text>
</comment>
<evidence type="ECO:0000256" key="3">
    <source>
        <dbReference type="ARBA" id="ARBA00011245"/>
    </source>
</evidence>
<evidence type="ECO:0000256" key="9">
    <source>
        <dbReference type="ARBA" id="ARBA00022946"/>
    </source>
</evidence>
<dbReference type="PANTHER" id="PTHR11538">
    <property type="entry name" value="PHENYLALANYL-TRNA SYNTHETASE"/>
    <property type="match status" value="1"/>
</dbReference>
<protein>
    <recommendedName>
        <fullName evidence="16">Phenylalanine--tRNA ligase, mitochondrial</fullName>
        <ecNumber evidence="4">6.1.1.20</ecNumber>
    </recommendedName>
    <alternativeName>
        <fullName evidence="13">Phenylalanyl-tRNA synthetase</fullName>
    </alternativeName>
</protein>
<dbReference type="InterPro" id="IPR004530">
    <property type="entry name" value="Phe-tRNA-synth_IIc_mito"/>
</dbReference>
<dbReference type="GO" id="GO:0005524">
    <property type="term" value="F:ATP binding"/>
    <property type="evidence" value="ECO:0007669"/>
    <property type="project" value="UniProtKB-KW"/>
</dbReference>
<dbReference type="InterPro" id="IPR045864">
    <property type="entry name" value="aa-tRNA-synth_II/BPL/LPL"/>
</dbReference>
<dbReference type="GO" id="GO:0005759">
    <property type="term" value="C:mitochondrial matrix"/>
    <property type="evidence" value="ECO:0007669"/>
    <property type="project" value="UniProtKB-SubCell"/>
</dbReference>
<dbReference type="OrthoDB" id="4457at2759"/>
<evidence type="ECO:0000256" key="10">
    <source>
        <dbReference type="ARBA" id="ARBA00022990"/>
    </source>
</evidence>
<evidence type="ECO:0000256" key="16">
    <source>
        <dbReference type="ARBA" id="ARBA00073229"/>
    </source>
</evidence>
<dbReference type="SMART" id="SM00896">
    <property type="entry name" value="FDX-ACB"/>
    <property type="match status" value="1"/>
</dbReference>
<dbReference type="PANTHER" id="PTHR11538:SF41">
    <property type="entry name" value="PHENYLALANINE--TRNA LIGASE, MITOCHONDRIAL"/>
    <property type="match status" value="1"/>
</dbReference>
<reference evidence="18 19" key="1">
    <citation type="journal article" date="2018" name="Sci. Rep.">
        <title>Genomic signatures of local adaptation to the degree of environmental predictability in rotifers.</title>
        <authorList>
            <person name="Franch-Gras L."/>
            <person name="Hahn C."/>
            <person name="Garcia-Roger E.M."/>
            <person name="Carmona M.J."/>
            <person name="Serra M."/>
            <person name="Gomez A."/>
        </authorList>
    </citation>
    <scope>NUCLEOTIDE SEQUENCE [LARGE SCALE GENOMIC DNA]</scope>
    <source>
        <strain evidence="18">HYR1</strain>
    </source>
</reference>
<dbReference type="PROSITE" id="PS51447">
    <property type="entry name" value="FDX_ACB"/>
    <property type="match status" value="1"/>
</dbReference>
<accession>A0A3M7S6X1</accession>
<dbReference type="Pfam" id="PF03147">
    <property type="entry name" value="FDX-ACB"/>
    <property type="match status" value="1"/>
</dbReference>
<comment type="similarity">
    <text evidence="2">Belongs to the class-II aminoacyl-tRNA synthetase family.</text>
</comment>
<dbReference type="GO" id="GO:0000049">
    <property type="term" value="F:tRNA binding"/>
    <property type="evidence" value="ECO:0007669"/>
    <property type="project" value="InterPro"/>
</dbReference>